<gene>
    <name evidence="1" type="ORF">H9Q72_008140</name>
</gene>
<reference evidence="1" key="2">
    <citation type="submission" date="2020-10" db="EMBL/GenBank/DDBJ databases">
        <authorList>
            <person name="Peck L.D."/>
            <person name="Nowell R.W."/>
            <person name="Flood J."/>
            <person name="Ryan M.J."/>
            <person name="Barraclough T.G."/>
        </authorList>
    </citation>
    <scope>NUCLEOTIDE SEQUENCE</scope>
    <source>
        <strain evidence="1">IMI 127659i</strain>
    </source>
</reference>
<dbReference type="EMBL" id="JADFTT010000286">
    <property type="protein sequence ID" value="KAG5763792.1"/>
    <property type="molecule type" value="Genomic_DNA"/>
</dbReference>
<accession>A0A9P7L7I0</accession>
<dbReference type="Proteomes" id="UP000750502">
    <property type="component" value="Unassembled WGS sequence"/>
</dbReference>
<evidence type="ECO:0000313" key="2">
    <source>
        <dbReference type="Proteomes" id="UP000750502"/>
    </source>
</evidence>
<reference evidence="1" key="1">
    <citation type="journal article" date="2020" name="bioRxiv">
        <title>Historical genomics reveals the evolutionary mechanisms behind multiple outbreaks of the host-specific coffee wilt pathogen Fusarium xylarioides.</title>
        <authorList>
            <person name="Peck D."/>
            <person name="Nowell R.W."/>
            <person name="Flood J."/>
            <person name="Ryan M.J."/>
            <person name="Barraclough T.G."/>
        </authorList>
    </citation>
    <scope>NUCLEOTIDE SEQUENCE</scope>
    <source>
        <strain evidence="1">IMI 127659i</strain>
    </source>
</reference>
<evidence type="ECO:0000313" key="1">
    <source>
        <dbReference type="EMBL" id="KAG5763792.1"/>
    </source>
</evidence>
<protein>
    <submittedName>
        <fullName evidence="1">Uncharacterized protein</fullName>
    </submittedName>
</protein>
<comment type="caution">
    <text evidence="1">The sequence shown here is derived from an EMBL/GenBank/DDBJ whole genome shotgun (WGS) entry which is preliminary data.</text>
</comment>
<keyword evidence="2" id="KW-1185">Reference proteome</keyword>
<organism evidence="1 2">
    <name type="scientific">Fusarium xylarioides</name>
    <dbReference type="NCBI Taxonomy" id="221167"/>
    <lineage>
        <taxon>Eukaryota</taxon>
        <taxon>Fungi</taxon>
        <taxon>Dikarya</taxon>
        <taxon>Ascomycota</taxon>
        <taxon>Pezizomycotina</taxon>
        <taxon>Sordariomycetes</taxon>
        <taxon>Hypocreomycetidae</taxon>
        <taxon>Hypocreales</taxon>
        <taxon>Nectriaceae</taxon>
        <taxon>Fusarium</taxon>
        <taxon>Fusarium fujikuroi species complex</taxon>
    </lineage>
</organism>
<dbReference type="AlphaFoldDB" id="A0A9P7L7I0"/>
<proteinExistence type="predicted"/>
<dbReference type="OrthoDB" id="5424209at2759"/>
<sequence>MDQFGDDVCAVLGRVEFSPRMELCLKHTRLKDWALVELAQDSFTTKLSELRNKIPVPKALQLMVNGVPGPAVDRVERLGFETSLEVTVGPSVIPERELRVAGPSPSPELFVMKHGRTSGFTVGRSNGILSVTRYANKFCW</sequence>
<name>A0A9P7L7I0_9HYPO</name>